<keyword evidence="6" id="KW-1185">Reference proteome</keyword>
<evidence type="ECO:0000313" key="6">
    <source>
        <dbReference type="Proteomes" id="UP000317977"/>
    </source>
</evidence>
<accession>A0A5C6F9C0</accession>
<dbReference type="EC" id="3.2.1.82" evidence="5"/>
<dbReference type="InterPro" id="IPR000743">
    <property type="entry name" value="Glyco_hydro_28"/>
</dbReference>
<dbReference type="Pfam" id="PF00295">
    <property type="entry name" value="Glyco_hydro_28"/>
    <property type="match status" value="1"/>
</dbReference>
<reference evidence="5 6" key="1">
    <citation type="submission" date="2019-02" db="EMBL/GenBank/DDBJ databases">
        <title>Deep-cultivation of Planctomycetes and their phenomic and genomic characterization uncovers novel biology.</title>
        <authorList>
            <person name="Wiegand S."/>
            <person name="Jogler M."/>
            <person name="Boedeker C."/>
            <person name="Pinto D."/>
            <person name="Vollmers J."/>
            <person name="Rivas-Marin E."/>
            <person name="Kohn T."/>
            <person name="Peeters S.H."/>
            <person name="Heuer A."/>
            <person name="Rast P."/>
            <person name="Oberbeckmann S."/>
            <person name="Bunk B."/>
            <person name="Jeske O."/>
            <person name="Meyerdierks A."/>
            <person name="Storesund J.E."/>
            <person name="Kallscheuer N."/>
            <person name="Luecker S."/>
            <person name="Lage O.M."/>
            <person name="Pohl T."/>
            <person name="Merkel B.J."/>
            <person name="Hornburger P."/>
            <person name="Mueller R.-W."/>
            <person name="Bruemmer F."/>
            <person name="Labrenz M."/>
            <person name="Spormann A.M."/>
            <person name="Op Den Camp H."/>
            <person name="Overmann J."/>
            <person name="Amann R."/>
            <person name="Jetten M.S.M."/>
            <person name="Mascher T."/>
            <person name="Medema M.H."/>
            <person name="Devos D.P."/>
            <person name="Kaster A.-K."/>
            <person name="Ovreas L."/>
            <person name="Rohde M."/>
            <person name="Galperin M.Y."/>
            <person name="Jogler C."/>
        </authorList>
    </citation>
    <scope>NUCLEOTIDE SEQUENCE [LARGE SCALE GENOMIC DNA]</scope>
    <source>
        <strain evidence="5 6">Poly59</strain>
    </source>
</reference>
<dbReference type="SMART" id="SM00710">
    <property type="entry name" value="PbH1"/>
    <property type="match status" value="5"/>
</dbReference>
<dbReference type="SUPFAM" id="SSF51126">
    <property type="entry name" value="Pectin lyase-like"/>
    <property type="match status" value="1"/>
</dbReference>
<dbReference type="GO" id="GO:0033917">
    <property type="term" value="F:exo-poly-alpha-galacturonosidase activity"/>
    <property type="evidence" value="ECO:0007669"/>
    <property type="project" value="UniProtKB-EC"/>
</dbReference>
<evidence type="ECO:0000256" key="1">
    <source>
        <dbReference type="ARBA" id="ARBA00008834"/>
    </source>
</evidence>
<dbReference type="EMBL" id="SJPX01000002">
    <property type="protein sequence ID" value="TWU56299.1"/>
    <property type="molecule type" value="Genomic_DNA"/>
</dbReference>
<keyword evidence="3 4" id="KW-0326">Glycosidase</keyword>
<organism evidence="5 6">
    <name type="scientific">Rubripirellula reticaptiva</name>
    <dbReference type="NCBI Taxonomy" id="2528013"/>
    <lineage>
        <taxon>Bacteria</taxon>
        <taxon>Pseudomonadati</taxon>
        <taxon>Planctomycetota</taxon>
        <taxon>Planctomycetia</taxon>
        <taxon>Pirellulales</taxon>
        <taxon>Pirellulaceae</taxon>
        <taxon>Rubripirellula</taxon>
    </lineage>
</organism>
<protein>
    <submittedName>
        <fullName evidence="5">Exo-poly-alpha-D-galacturonosidase</fullName>
        <ecNumber evidence="5">3.2.1.82</ecNumber>
    </submittedName>
</protein>
<dbReference type="RefSeq" id="WP_246151584.1">
    <property type="nucleotide sequence ID" value="NZ_SJPX01000002.1"/>
</dbReference>
<dbReference type="PANTHER" id="PTHR31339">
    <property type="entry name" value="PECTIN LYASE-RELATED"/>
    <property type="match status" value="1"/>
</dbReference>
<dbReference type="AlphaFoldDB" id="A0A5C6F9C0"/>
<dbReference type="InterPro" id="IPR012334">
    <property type="entry name" value="Pectin_lyas_fold"/>
</dbReference>
<dbReference type="PANTHER" id="PTHR31339:SF9">
    <property type="entry name" value="PLASMIN AND FIBRONECTIN-BINDING PROTEIN A"/>
    <property type="match status" value="1"/>
</dbReference>
<dbReference type="Gene3D" id="2.160.20.10">
    <property type="entry name" value="Single-stranded right-handed beta-helix, Pectin lyase-like"/>
    <property type="match status" value="1"/>
</dbReference>
<dbReference type="InterPro" id="IPR051801">
    <property type="entry name" value="GH28_Enzymes"/>
</dbReference>
<dbReference type="GO" id="GO:0004650">
    <property type="term" value="F:polygalacturonase activity"/>
    <property type="evidence" value="ECO:0007669"/>
    <property type="project" value="InterPro"/>
</dbReference>
<evidence type="ECO:0000313" key="5">
    <source>
        <dbReference type="EMBL" id="TWU56299.1"/>
    </source>
</evidence>
<sequence>MITFANFSVWRFMPWGIALFIIGTWSTKPLFGIDNQALVAAASKASEAKVFSIRSFGAVGDGVAMDTNAVQETIDACHDSGGGVVRVPAGDFQIGTIILKSDVTLSLDYGASLLGSTNAADYPTDNLSRPREGDAHCLIYAENAKNITIEGLGVIDGRGTHENFPRNRKGGKNSGVRPRLMRMERCENITFSGVTYKRPAFWGLHLIDCKNIHFNAVTVRFRNNNFNNDGFDLDGCENVLIENCDISTGDDAICLKSSLNPCRNIVVRGCRMDSNTAALKFGSSSRGGFIDVSVTNCYFHNCPMGAIKLQSVDGGRLENVTISRVVMKDVGCPLFMRLGNRGSTFGERRESPPVGTLKNIRISDVVAEVTVEDRAKAAEAVYKNLKVDTTPGVTDNEKSKAGPIMITGIPGHFIENVILENIKFSFPGNGTGKDAKRDVAEDIDRYPEQFFFGVLPAWGAYIRHAKNIEFTNVQMTIRDADQRQMVVLDDVEGFVER</sequence>
<comment type="caution">
    <text evidence="5">The sequence shown here is derived from an EMBL/GenBank/DDBJ whole genome shotgun (WGS) entry which is preliminary data.</text>
</comment>
<gene>
    <name evidence="5" type="primary">pehX</name>
    <name evidence="5" type="ORF">Poly59_26030</name>
</gene>
<dbReference type="GO" id="GO:0005975">
    <property type="term" value="P:carbohydrate metabolic process"/>
    <property type="evidence" value="ECO:0007669"/>
    <property type="project" value="InterPro"/>
</dbReference>
<dbReference type="InterPro" id="IPR011050">
    <property type="entry name" value="Pectin_lyase_fold/virulence"/>
</dbReference>
<proteinExistence type="inferred from homology"/>
<dbReference type="Proteomes" id="UP000317977">
    <property type="component" value="Unassembled WGS sequence"/>
</dbReference>
<evidence type="ECO:0000256" key="3">
    <source>
        <dbReference type="ARBA" id="ARBA00023295"/>
    </source>
</evidence>
<evidence type="ECO:0000256" key="2">
    <source>
        <dbReference type="ARBA" id="ARBA00022801"/>
    </source>
</evidence>
<evidence type="ECO:0000256" key="4">
    <source>
        <dbReference type="RuleBase" id="RU361169"/>
    </source>
</evidence>
<keyword evidence="2 4" id="KW-0378">Hydrolase</keyword>
<name>A0A5C6F9C0_9BACT</name>
<dbReference type="InterPro" id="IPR006626">
    <property type="entry name" value="PbH1"/>
</dbReference>
<comment type="similarity">
    <text evidence="1 4">Belongs to the glycosyl hydrolase 28 family.</text>
</comment>